<dbReference type="Pfam" id="PF12833">
    <property type="entry name" value="HTH_18"/>
    <property type="match status" value="1"/>
</dbReference>
<sequence>MKLLIVDDETRTRELLRNHIHWQSIGIVEVQTARNGLLALEIAMQWKPDIILCDVLMPKMNGIDFARKYREHDVDCKIIFLSGFSDKEYLMSAIHLKAQTYLEKPVNLDEVRSAVESAIQLRSIELVKQTEETKMLEDYDRSLPVLRREMVRKLITDPSSKHVAPALRSQDTFLLPSEGPYTVAAAMLFWNPSDLPQEPALVQELLLDAFNQNTFFISQKILCGFNAHHLMVLIIPGSYGSTYREGREFIEEVTSELKTLVGDLINLRLGIGKPAHSITDIPNAYKSALLASSLQFYGNAAKPMFFDAVGNNQPIETDWTKIRILREKLKDKDIAGTRAMIQDWTLYAHKQLDLNIIRLKDTYFQFLFTIVETAILLGYAEQTEDMERGYIWKEMERIPSLEALKRYVLEFLDLYVRSMTEKDSIGMGKMREIIKYIRLHCNERSFTIRVIADHCKLSETYLSSYFKKQQGITIKEYITELRLNNAKELLRNMDLKLYEVADQLGFEDANYFTTFFKRYEGSTPSEYRERLT</sequence>
<dbReference type="SUPFAM" id="SSF52172">
    <property type="entry name" value="CheY-like"/>
    <property type="match status" value="1"/>
</dbReference>
<dbReference type="GO" id="GO:0003700">
    <property type="term" value="F:DNA-binding transcription factor activity"/>
    <property type="evidence" value="ECO:0007669"/>
    <property type="project" value="InterPro"/>
</dbReference>
<dbReference type="PRINTS" id="PR00032">
    <property type="entry name" value="HTHARAC"/>
</dbReference>
<keyword evidence="1" id="KW-0805">Transcription regulation</keyword>
<dbReference type="SMART" id="SM00448">
    <property type="entry name" value="REC"/>
    <property type="match status" value="1"/>
</dbReference>
<feature type="modified residue" description="4-aspartylphosphate" evidence="4">
    <location>
        <position position="54"/>
    </location>
</feature>
<dbReference type="InterPro" id="IPR018060">
    <property type="entry name" value="HTH_AraC"/>
</dbReference>
<dbReference type="InterPro" id="IPR041522">
    <property type="entry name" value="CdaR_GGDEF"/>
</dbReference>
<dbReference type="KEGG" id="ppsc:EHS13_14060"/>
<evidence type="ECO:0000256" key="3">
    <source>
        <dbReference type="ARBA" id="ARBA00023163"/>
    </source>
</evidence>
<feature type="domain" description="Response regulatory" evidence="6">
    <location>
        <begin position="2"/>
        <end position="119"/>
    </location>
</feature>
<name>A0A6B8RYZ0_9BACL</name>
<dbReference type="AlphaFoldDB" id="A0A6B8RYZ0"/>
<dbReference type="InterPro" id="IPR011006">
    <property type="entry name" value="CheY-like_superfamily"/>
</dbReference>
<dbReference type="InterPro" id="IPR018062">
    <property type="entry name" value="HTH_AraC-typ_CS"/>
</dbReference>
<dbReference type="PROSITE" id="PS00041">
    <property type="entry name" value="HTH_ARAC_FAMILY_1"/>
    <property type="match status" value="1"/>
</dbReference>
<evidence type="ECO:0000256" key="1">
    <source>
        <dbReference type="ARBA" id="ARBA00023015"/>
    </source>
</evidence>
<keyword evidence="3" id="KW-0804">Transcription</keyword>
<dbReference type="PROSITE" id="PS01124">
    <property type="entry name" value="HTH_ARAC_FAMILY_2"/>
    <property type="match status" value="1"/>
</dbReference>
<dbReference type="EMBL" id="CP034235">
    <property type="protein sequence ID" value="QGR00089.1"/>
    <property type="molecule type" value="Genomic_DNA"/>
</dbReference>
<keyword evidence="8" id="KW-1185">Reference proteome</keyword>
<dbReference type="GO" id="GO:0043565">
    <property type="term" value="F:sequence-specific DNA binding"/>
    <property type="evidence" value="ECO:0007669"/>
    <property type="project" value="InterPro"/>
</dbReference>
<feature type="domain" description="HTH araC/xylS-type" evidence="5">
    <location>
        <begin position="431"/>
        <end position="530"/>
    </location>
</feature>
<evidence type="ECO:0000256" key="4">
    <source>
        <dbReference type="PROSITE-ProRule" id="PRU00169"/>
    </source>
</evidence>
<reference evidence="8" key="1">
    <citation type="submission" date="2018-11" db="EMBL/GenBank/DDBJ databases">
        <title>Complete genome sequence of Paenibacillus sp. ML311-T8.</title>
        <authorList>
            <person name="Nam Y.-D."/>
            <person name="Kang J."/>
            <person name="Chung W.-H."/>
            <person name="Park Y.S."/>
        </authorList>
    </citation>
    <scope>NUCLEOTIDE SEQUENCE [LARGE SCALE GENOMIC DNA]</scope>
    <source>
        <strain evidence="8">ML311-T8</strain>
    </source>
</reference>
<evidence type="ECO:0000313" key="7">
    <source>
        <dbReference type="EMBL" id="QGR00089.1"/>
    </source>
</evidence>
<dbReference type="Pfam" id="PF00072">
    <property type="entry name" value="Response_reg"/>
    <property type="match status" value="1"/>
</dbReference>
<dbReference type="PANTHER" id="PTHR43280">
    <property type="entry name" value="ARAC-FAMILY TRANSCRIPTIONAL REGULATOR"/>
    <property type="match status" value="1"/>
</dbReference>
<dbReference type="Gene3D" id="1.10.10.60">
    <property type="entry name" value="Homeodomain-like"/>
    <property type="match status" value="2"/>
</dbReference>
<organism evidence="7 8">
    <name type="scientific">Paenibacillus psychroresistens</name>
    <dbReference type="NCBI Taxonomy" id="1778678"/>
    <lineage>
        <taxon>Bacteria</taxon>
        <taxon>Bacillati</taxon>
        <taxon>Bacillota</taxon>
        <taxon>Bacilli</taxon>
        <taxon>Bacillales</taxon>
        <taxon>Paenibacillaceae</taxon>
        <taxon>Paenibacillus</taxon>
    </lineage>
</organism>
<dbReference type="SUPFAM" id="SSF46689">
    <property type="entry name" value="Homeodomain-like"/>
    <property type="match status" value="1"/>
</dbReference>
<accession>A0A6B8RYZ0</accession>
<dbReference type="OrthoDB" id="9794370at2"/>
<dbReference type="InterPro" id="IPR001789">
    <property type="entry name" value="Sig_transdc_resp-reg_receiver"/>
</dbReference>
<dbReference type="GO" id="GO:0000160">
    <property type="term" value="P:phosphorelay signal transduction system"/>
    <property type="evidence" value="ECO:0007669"/>
    <property type="project" value="InterPro"/>
</dbReference>
<dbReference type="InterPro" id="IPR020449">
    <property type="entry name" value="Tscrpt_reg_AraC-type_HTH"/>
</dbReference>
<evidence type="ECO:0000313" key="8">
    <source>
        <dbReference type="Proteomes" id="UP000426246"/>
    </source>
</evidence>
<protein>
    <submittedName>
        <fullName evidence="7">Response regulator</fullName>
    </submittedName>
</protein>
<dbReference type="PROSITE" id="PS50110">
    <property type="entry name" value="RESPONSE_REGULATORY"/>
    <property type="match status" value="1"/>
</dbReference>
<dbReference type="Pfam" id="PF17853">
    <property type="entry name" value="GGDEF_2"/>
    <property type="match status" value="1"/>
</dbReference>
<dbReference type="PANTHER" id="PTHR43280:SF28">
    <property type="entry name" value="HTH-TYPE TRANSCRIPTIONAL ACTIVATOR RHAS"/>
    <property type="match status" value="1"/>
</dbReference>
<evidence type="ECO:0000259" key="6">
    <source>
        <dbReference type="PROSITE" id="PS50110"/>
    </source>
</evidence>
<dbReference type="CDD" id="cd17536">
    <property type="entry name" value="REC_YesN-like"/>
    <property type="match status" value="1"/>
</dbReference>
<keyword evidence="2" id="KW-0238">DNA-binding</keyword>
<keyword evidence="4" id="KW-0597">Phosphoprotein</keyword>
<evidence type="ECO:0000256" key="2">
    <source>
        <dbReference type="ARBA" id="ARBA00023125"/>
    </source>
</evidence>
<gene>
    <name evidence="7" type="ORF">EHS13_14060</name>
</gene>
<proteinExistence type="predicted"/>
<dbReference type="Gene3D" id="3.40.50.2300">
    <property type="match status" value="1"/>
</dbReference>
<evidence type="ECO:0000259" key="5">
    <source>
        <dbReference type="PROSITE" id="PS01124"/>
    </source>
</evidence>
<dbReference type="InterPro" id="IPR009057">
    <property type="entry name" value="Homeodomain-like_sf"/>
</dbReference>
<dbReference type="SMART" id="SM00342">
    <property type="entry name" value="HTH_ARAC"/>
    <property type="match status" value="1"/>
</dbReference>
<dbReference type="Proteomes" id="UP000426246">
    <property type="component" value="Chromosome"/>
</dbReference>